<dbReference type="EMBL" id="BSUY01000001">
    <property type="protein sequence ID" value="GMA84287.1"/>
    <property type="molecule type" value="Genomic_DNA"/>
</dbReference>
<dbReference type="Proteomes" id="UP001157046">
    <property type="component" value="Unassembled WGS sequence"/>
</dbReference>
<accession>A0ABQ6JBN2</accession>
<organism evidence="1 2">
    <name type="scientific">Shewanella glacialipiscicola</name>
    <dbReference type="NCBI Taxonomy" id="614069"/>
    <lineage>
        <taxon>Bacteria</taxon>
        <taxon>Pseudomonadati</taxon>
        <taxon>Pseudomonadota</taxon>
        <taxon>Gammaproteobacteria</taxon>
        <taxon>Alteromonadales</taxon>
        <taxon>Shewanellaceae</taxon>
        <taxon>Shewanella</taxon>
    </lineage>
</organism>
<evidence type="ECO:0000313" key="1">
    <source>
        <dbReference type="EMBL" id="GMA84287.1"/>
    </source>
</evidence>
<evidence type="ECO:0000313" key="2">
    <source>
        <dbReference type="Proteomes" id="UP001157046"/>
    </source>
</evidence>
<gene>
    <name evidence="1" type="ORF">GCM10025855_38200</name>
</gene>
<dbReference type="Gene3D" id="3.90.70.10">
    <property type="entry name" value="Cysteine proteinases"/>
    <property type="match status" value="1"/>
</dbReference>
<comment type="caution">
    <text evidence="1">The sequence shown here is derived from an EMBL/GenBank/DDBJ whole genome shotgun (WGS) entry which is preliminary data.</text>
</comment>
<proteinExistence type="predicted"/>
<reference evidence="2" key="1">
    <citation type="journal article" date="2019" name="Int. J. Syst. Evol. Microbiol.">
        <title>The Global Catalogue of Microorganisms (GCM) 10K type strain sequencing project: providing services to taxonomists for standard genome sequencing and annotation.</title>
        <authorList>
            <consortium name="The Broad Institute Genomics Platform"/>
            <consortium name="The Broad Institute Genome Sequencing Center for Infectious Disease"/>
            <person name="Wu L."/>
            <person name="Ma J."/>
        </authorList>
    </citation>
    <scope>NUCLEOTIDE SEQUENCE [LARGE SCALE GENOMIC DNA]</scope>
    <source>
        <strain evidence="2">NBRC 102030</strain>
    </source>
</reference>
<keyword evidence="2" id="KW-1185">Reference proteome</keyword>
<sequence length="69" mass="7255">MSAAASEKIDQWAISASQRVLVDPLLDCLVLLTEHFGNPCSSDSLAAGLPMSGAVLTPDLVPKPHRELA</sequence>
<protein>
    <submittedName>
        <fullName evidence="1">Uncharacterized protein</fullName>
    </submittedName>
</protein>
<name>A0ABQ6JBN2_9GAMM</name>